<dbReference type="EMBL" id="JAHYIQ010000019">
    <property type="protein sequence ID" value="KAK1124132.1"/>
    <property type="molecule type" value="Genomic_DNA"/>
</dbReference>
<dbReference type="AlphaFoldDB" id="A0AA40FSE2"/>
<name>A0AA40FSE2_9HYME</name>
<evidence type="ECO:0000256" key="3">
    <source>
        <dbReference type="ARBA" id="ARBA00022833"/>
    </source>
</evidence>
<dbReference type="InterPro" id="IPR003656">
    <property type="entry name" value="Znf_BED"/>
</dbReference>
<gene>
    <name evidence="7" type="ORF">K0M31_007156</name>
</gene>
<sequence>MSTPDTKKPSIWKYFVHIDRDKTFSTAICKFCDYNTHYIGNTSNLQNHLRNQHKDKIMQLEADSKDSNSSISSHNRTEKTTADNKQITHHKDERDSKQIASSLSQIISKNAYVFSMQNNQRFLQFMKLFNEDYTSLDIDDLRHNCFLGKTLASARFMHLTIDVKRDYDQQLLWFIVNAYSRVNNEVWHEVLFVALCQLENALEHVYRRVLEIAKAYNITHKIKTVVLDDEDLDQENSRTISIDERMNKDLDTLYFYLCKVSNFLKTLEPSRKIDLILEAKDVHKAQGEIHMISEVLISGADGSDSLPQNACCCNYPLGWPDHPPSWVPHAACLTSEIGRTSTLGEQPLAACAKPEKAESILSLKLEYLQSRSREPGSGEPITSGPLIHYYNDFPQACPCPETRMENYFTFGMFTLRKCHYEIYKCIGTKEDEPVGKKKADK</sequence>
<accession>A0AA40FSE2</accession>
<proteinExistence type="predicted"/>
<evidence type="ECO:0000256" key="5">
    <source>
        <dbReference type="SAM" id="MobiDB-lite"/>
    </source>
</evidence>
<keyword evidence="2 4" id="KW-0863">Zinc-finger</keyword>
<reference evidence="7" key="1">
    <citation type="submission" date="2021-10" db="EMBL/GenBank/DDBJ databases">
        <title>Melipona bicolor Genome sequencing and assembly.</title>
        <authorList>
            <person name="Araujo N.S."/>
            <person name="Arias M.C."/>
        </authorList>
    </citation>
    <scope>NUCLEOTIDE SEQUENCE</scope>
    <source>
        <strain evidence="7">USP_2M_L1-L4_2017</strain>
        <tissue evidence="7">Whole body</tissue>
    </source>
</reference>
<evidence type="ECO:0000259" key="6">
    <source>
        <dbReference type="PROSITE" id="PS50808"/>
    </source>
</evidence>
<evidence type="ECO:0000313" key="8">
    <source>
        <dbReference type="Proteomes" id="UP001177670"/>
    </source>
</evidence>
<dbReference type="Pfam" id="PF02892">
    <property type="entry name" value="zf-BED"/>
    <property type="match status" value="1"/>
</dbReference>
<evidence type="ECO:0000256" key="1">
    <source>
        <dbReference type="ARBA" id="ARBA00022723"/>
    </source>
</evidence>
<dbReference type="InterPro" id="IPR036236">
    <property type="entry name" value="Znf_C2H2_sf"/>
</dbReference>
<evidence type="ECO:0000313" key="7">
    <source>
        <dbReference type="EMBL" id="KAK1124132.1"/>
    </source>
</evidence>
<keyword evidence="8" id="KW-1185">Reference proteome</keyword>
<dbReference type="GO" id="GO:0003677">
    <property type="term" value="F:DNA binding"/>
    <property type="evidence" value="ECO:0007669"/>
    <property type="project" value="InterPro"/>
</dbReference>
<keyword evidence="1" id="KW-0479">Metal-binding</keyword>
<organism evidence="7 8">
    <name type="scientific">Melipona bicolor</name>
    <dbReference type="NCBI Taxonomy" id="60889"/>
    <lineage>
        <taxon>Eukaryota</taxon>
        <taxon>Metazoa</taxon>
        <taxon>Ecdysozoa</taxon>
        <taxon>Arthropoda</taxon>
        <taxon>Hexapoda</taxon>
        <taxon>Insecta</taxon>
        <taxon>Pterygota</taxon>
        <taxon>Neoptera</taxon>
        <taxon>Endopterygota</taxon>
        <taxon>Hymenoptera</taxon>
        <taxon>Apocrita</taxon>
        <taxon>Aculeata</taxon>
        <taxon>Apoidea</taxon>
        <taxon>Anthophila</taxon>
        <taxon>Apidae</taxon>
        <taxon>Melipona</taxon>
    </lineage>
</organism>
<feature type="domain" description="BED-type" evidence="6">
    <location>
        <begin position="6"/>
        <end position="60"/>
    </location>
</feature>
<feature type="region of interest" description="Disordered" evidence="5">
    <location>
        <begin position="62"/>
        <end position="97"/>
    </location>
</feature>
<dbReference type="SUPFAM" id="SSF57667">
    <property type="entry name" value="beta-beta-alpha zinc fingers"/>
    <property type="match status" value="1"/>
</dbReference>
<evidence type="ECO:0000256" key="2">
    <source>
        <dbReference type="ARBA" id="ARBA00022771"/>
    </source>
</evidence>
<dbReference type="GO" id="GO:0008270">
    <property type="term" value="F:zinc ion binding"/>
    <property type="evidence" value="ECO:0007669"/>
    <property type="project" value="UniProtKB-KW"/>
</dbReference>
<evidence type="ECO:0000256" key="4">
    <source>
        <dbReference type="PROSITE-ProRule" id="PRU00027"/>
    </source>
</evidence>
<comment type="caution">
    <text evidence="7">The sequence shown here is derived from an EMBL/GenBank/DDBJ whole genome shotgun (WGS) entry which is preliminary data.</text>
</comment>
<dbReference type="PROSITE" id="PS50808">
    <property type="entry name" value="ZF_BED"/>
    <property type="match status" value="1"/>
</dbReference>
<protein>
    <recommendedName>
        <fullName evidence="6">BED-type domain-containing protein</fullName>
    </recommendedName>
</protein>
<keyword evidence="3" id="KW-0862">Zinc</keyword>
<dbReference type="Proteomes" id="UP001177670">
    <property type="component" value="Unassembled WGS sequence"/>
</dbReference>